<sequence>MILLVMQRIMIVTVVLMVLIGTFFFIKYFVDKNKLDSKNADRMRSHRLDLMVAILLLIGGIFISIFIPFVG</sequence>
<proteinExistence type="predicted"/>
<name>A0A9D1CJL6_9FIRM</name>
<feature type="transmembrane region" description="Helical" evidence="1">
    <location>
        <begin position="6"/>
        <end position="30"/>
    </location>
</feature>
<organism evidence="2 3">
    <name type="scientific">Candidatus Faecenecus gallistercoris</name>
    <dbReference type="NCBI Taxonomy" id="2840793"/>
    <lineage>
        <taxon>Bacteria</taxon>
        <taxon>Bacillati</taxon>
        <taxon>Bacillota</taxon>
        <taxon>Bacillota incertae sedis</taxon>
        <taxon>Candidatus Faecenecus</taxon>
    </lineage>
</organism>
<dbReference type="Proteomes" id="UP000886725">
    <property type="component" value="Unassembled WGS sequence"/>
</dbReference>
<accession>A0A9D1CJL6</accession>
<evidence type="ECO:0000313" key="3">
    <source>
        <dbReference type="Proteomes" id="UP000886725"/>
    </source>
</evidence>
<feature type="transmembrane region" description="Helical" evidence="1">
    <location>
        <begin position="50"/>
        <end position="70"/>
    </location>
</feature>
<evidence type="ECO:0000313" key="2">
    <source>
        <dbReference type="EMBL" id="HIQ64326.1"/>
    </source>
</evidence>
<comment type="caution">
    <text evidence="2">The sequence shown here is derived from an EMBL/GenBank/DDBJ whole genome shotgun (WGS) entry which is preliminary data.</text>
</comment>
<reference evidence="2" key="1">
    <citation type="submission" date="2020-10" db="EMBL/GenBank/DDBJ databases">
        <authorList>
            <person name="Gilroy R."/>
        </authorList>
    </citation>
    <scope>NUCLEOTIDE SEQUENCE</scope>
    <source>
        <strain evidence="2">CHK165-10780</strain>
    </source>
</reference>
<dbReference type="AlphaFoldDB" id="A0A9D1CJL6"/>
<evidence type="ECO:0000256" key="1">
    <source>
        <dbReference type="SAM" id="Phobius"/>
    </source>
</evidence>
<keyword evidence="1" id="KW-0812">Transmembrane</keyword>
<gene>
    <name evidence="2" type="ORF">IAC85_01150</name>
</gene>
<keyword evidence="1" id="KW-0472">Membrane</keyword>
<keyword evidence="1" id="KW-1133">Transmembrane helix</keyword>
<dbReference type="EMBL" id="DVFU01000023">
    <property type="protein sequence ID" value="HIQ64326.1"/>
    <property type="molecule type" value="Genomic_DNA"/>
</dbReference>
<reference evidence="2" key="2">
    <citation type="journal article" date="2021" name="PeerJ">
        <title>Extensive microbial diversity within the chicken gut microbiome revealed by metagenomics and culture.</title>
        <authorList>
            <person name="Gilroy R."/>
            <person name="Ravi A."/>
            <person name="Getino M."/>
            <person name="Pursley I."/>
            <person name="Horton D.L."/>
            <person name="Alikhan N.F."/>
            <person name="Baker D."/>
            <person name="Gharbi K."/>
            <person name="Hall N."/>
            <person name="Watson M."/>
            <person name="Adriaenssens E.M."/>
            <person name="Foster-Nyarko E."/>
            <person name="Jarju S."/>
            <person name="Secka A."/>
            <person name="Antonio M."/>
            <person name="Oren A."/>
            <person name="Chaudhuri R.R."/>
            <person name="La Ragione R."/>
            <person name="Hildebrand F."/>
            <person name="Pallen M.J."/>
        </authorList>
    </citation>
    <scope>NUCLEOTIDE SEQUENCE</scope>
    <source>
        <strain evidence="2">CHK165-10780</strain>
    </source>
</reference>
<protein>
    <submittedName>
        <fullName evidence="2">Uncharacterized protein</fullName>
    </submittedName>
</protein>